<dbReference type="PANTHER" id="PTHR33444:SF8">
    <property type="entry name" value="MARVEL DOMAIN-CONTAINING PROTEIN"/>
    <property type="match status" value="1"/>
</dbReference>
<sequence>MLFAHSQQQYFSASAASTKKSYSKLAEVYSNSGDTVEFVHNFGDYCSTLVSPCTIYSHFLIHFPSVAKYFFIHAYFIEVIIIVFIVYFADIWILLLSMLGIWAVILILIGSFNIHFCHVQPMIPIYLIVAGSLLIVFVSVSIYNVWPMPDNVRPVSLSTTLACRAIQALILLGITVWLILGCIWTYGARQYVHFQDAMFEMHYCDSTTYWVAFINATLHLAFIAIGVLLIAIILALGVWKETDMPDASV</sequence>
<keyword evidence="3" id="KW-1185">Reference proteome</keyword>
<proteinExistence type="predicted"/>
<accession>A0A0M3K7K3</accession>
<keyword evidence="1" id="KW-1133">Transmembrane helix</keyword>
<dbReference type="EMBL" id="UYRR01033010">
    <property type="protein sequence ID" value="VDK57526.1"/>
    <property type="molecule type" value="Genomic_DNA"/>
</dbReference>
<feature type="transmembrane region" description="Helical" evidence="1">
    <location>
        <begin position="209"/>
        <end position="239"/>
    </location>
</feature>
<dbReference type="PANTHER" id="PTHR33444">
    <property type="entry name" value="SI:DKEY-19B23.12-RELATED"/>
    <property type="match status" value="1"/>
</dbReference>
<keyword evidence="1" id="KW-0812">Transmembrane</keyword>
<feature type="transmembrane region" description="Helical" evidence="1">
    <location>
        <begin position="123"/>
        <end position="146"/>
    </location>
</feature>
<name>A0A0M3K7K3_ANISI</name>
<gene>
    <name evidence="2" type="ORF">ASIM_LOCUS16351</name>
</gene>
<evidence type="ECO:0000313" key="4">
    <source>
        <dbReference type="WBParaSite" id="ASIM_0001694401-mRNA-1"/>
    </source>
</evidence>
<feature type="transmembrane region" description="Helical" evidence="1">
    <location>
        <begin position="166"/>
        <end position="188"/>
    </location>
</feature>
<feature type="transmembrane region" description="Helical" evidence="1">
    <location>
        <begin position="95"/>
        <end position="116"/>
    </location>
</feature>
<organism evidence="4">
    <name type="scientific">Anisakis simplex</name>
    <name type="common">Herring worm</name>
    <dbReference type="NCBI Taxonomy" id="6269"/>
    <lineage>
        <taxon>Eukaryota</taxon>
        <taxon>Metazoa</taxon>
        <taxon>Ecdysozoa</taxon>
        <taxon>Nematoda</taxon>
        <taxon>Chromadorea</taxon>
        <taxon>Rhabditida</taxon>
        <taxon>Spirurina</taxon>
        <taxon>Ascaridomorpha</taxon>
        <taxon>Ascaridoidea</taxon>
        <taxon>Anisakidae</taxon>
        <taxon>Anisakis</taxon>
        <taxon>Anisakis simplex complex</taxon>
    </lineage>
</organism>
<dbReference type="OrthoDB" id="6157510at2759"/>
<dbReference type="Proteomes" id="UP000267096">
    <property type="component" value="Unassembled WGS sequence"/>
</dbReference>
<reference evidence="2 3" key="2">
    <citation type="submission" date="2018-11" db="EMBL/GenBank/DDBJ databases">
        <authorList>
            <consortium name="Pathogen Informatics"/>
        </authorList>
    </citation>
    <scope>NUCLEOTIDE SEQUENCE [LARGE SCALE GENOMIC DNA]</scope>
</reference>
<dbReference type="WBParaSite" id="ASIM_0001694401-mRNA-1">
    <property type="protein sequence ID" value="ASIM_0001694401-mRNA-1"/>
    <property type="gene ID" value="ASIM_0001694401"/>
</dbReference>
<protein>
    <submittedName>
        <fullName evidence="4">MARVEL domain-containing protein</fullName>
    </submittedName>
</protein>
<evidence type="ECO:0000313" key="3">
    <source>
        <dbReference type="Proteomes" id="UP000267096"/>
    </source>
</evidence>
<dbReference type="AlphaFoldDB" id="A0A0M3K7K3"/>
<dbReference type="InterPro" id="IPR040350">
    <property type="entry name" value="TMEM272"/>
</dbReference>
<evidence type="ECO:0000256" key="1">
    <source>
        <dbReference type="SAM" id="Phobius"/>
    </source>
</evidence>
<reference evidence="4" key="1">
    <citation type="submission" date="2017-02" db="UniProtKB">
        <authorList>
            <consortium name="WormBaseParasite"/>
        </authorList>
    </citation>
    <scope>IDENTIFICATION</scope>
</reference>
<evidence type="ECO:0000313" key="2">
    <source>
        <dbReference type="EMBL" id="VDK57526.1"/>
    </source>
</evidence>
<feature type="transmembrane region" description="Helical" evidence="1">
    <location>
        <begin position="69"/>
        <end position="89"/>
    </location>
</feature>
<keyword evidence="1" id="KW-0472">Membrane</keyword>